<gene>
    <name evidence="1" type="ORF">SAMN05660429_01625</name>
</gene>
<evidence type="ECO:0000313" key="2">
    <source>
        <dbReference type="Proteomes" id="UP000199308"/>
    </source>
</evidence>
<proteinExistence type="predicted"/>
<dbReference type="Proteomes" id="UP000199308">
    <property type="component" value="Unassembled WGS sequence"/>
</dbReference>
<dbReference type="RefSeq" id="WP_093329131.1">
    <property type="nucleotide sequence ID" value="NZ_FOHK01000007.1"/>
</dbReference>
<dbReference type="STRING" id="349064.SAMN05660429_01625"/>
<dbReference type="EMBL" id="FOHK01000007">
    <property type="protein sequence ID" value="SET36832.1"/>
    <property type="molecule type" value="Genomic_DNA"/>
</dbReference>
<dbReference type="InterPro" id="IPR027417">
    <property type="entry name" value="P-loop_NTPase"/>
</dbReference>
<organism evidence="1 2">
    <name type="scientific">Thalassotalea agarivorans</name>
    <name type="common">Thalassomonas agarivorans</name>
    <dbReference type="NCBI Taxonomy" id="349064"/>
    <lineage>
        <taxon>Bacteria</taxon>
        <taxon>Pseudomonadati</taxon>
        <taxon>Pseudomonadota</taxon>
        <taxon>Gammaproteobacteria</taxon>
        <taxon>Alteromonadales</taxon>
        <taxon>Colwelliaceae</taxon>
        <taxon>Thalassotalea</taxon>
    </lineage>
</organism>
<evidence type="ECO:0000313" key="1">
    <source>
        <dbReference type="EMBL" id="SET36832.1"/>
    </source>
</evidence>
<name>A0A1I0DW39_THASX</name>
<keyword evidence="2" id="KW-1185">Reference proteome</keyword>
<dbReference type="InterPro" id="IPR014556">
    <property type="entry name" value="UCP029407"/>
</dbReference>
<dbReference type="GO" id="GO:0016740">
    <property type="term" value="F:transferase activity"/>
    <property type="evidence" value="ECO:0007669"/>
    <property type="project" value="UniProtKB-KW"/>
</dbReference>
<dbReference type="Pfam" id="PF13469">
    <property type="entry name" value="Sulfotransfer_3"/>
    <property type="match status" value="1"/>
</dbReference>
<dbReference type="SUPFAM" id="SSF52540">
    <property type="entry name" value="P-loop containing nucleoside triphosphate hydrolases"/>
    <property type="match status" value="1"/>
</dbReference>
<dbReference type="Gene3D" id="3.40.50.300">
    <property type="entry name" value="P-loop containing nucleotide triphosphate hydrolases"/>
    <property type="match status" value="1"/>
</dbReference>
<reference evidence="1 2" key="1">
    <citation type="submission" date="2016-10" db="EMBL/GenBank/DDBJ databases">
        <authorList>
            <person name="de Groot N.N."/>
        </authorList>
    </citation>
    <scope>NUCLEOTIDE SEQUENCE [LARGE SCALE GENOMIC DNA]</scope>
    <source>
        <strain evidence="1 2">DSM 19706</strain>
    </source>
</reference>
<keyword evidence="1" id="KW-0808">Transferase</keyword>
<dbReference type="AlphaFoldDB" id="A0A1I0DW39"/>
<protein>
    <submittedName>
        <fullName evidence="1">Sulfotransferase family protein</fullName>
    </submittedName>
</protein>
<accession>A0A1I0DW39</accession>
<sequence length="311" mass="35649">MSKAIIVVGMHRSGTSAISGLLDRLGIFMGKHLYGPQKGVNEKGFFENAKIVEFNDVLFDAKVQAWDDPYAIEQSESIDPVYASYENVASDLLRSEYQGHDLWGMKDPRTSLHLAFWHNIFSNNAITPHYLLMLRNPMEVAMSLEKRDGFLIEHSLRLWINYTLSSILTIRSAKHIVVDFNQLIANPEQVLADITKAFDLSGSAGASDFIEKSLRHNSSLVESDTEIGKIATALYQTLLQDVIDFQQVTNIAAQYSAIIEHENVLMRAHCHRLKQEEIYYRQCFLEAYESVWWKITWPLRALEKRLRKNKP</sequence>
<dbReference type="PIRSF" id="PIRSF029407">
    <property type="entry name" value="UCP029407"/>
    <property type="match status" value="1"/>
</dbReference>
<dbReference type="OrthoDB" id="9179784at2"/>